<keyword evidence="3" id="KW-1185">Reference proteome</keyword>
<feature type="region of interest" description="Disordered" evidence="1">
    <location>
        <begin position="1"/>
        <end position="58"/>
    </location>
</feature>
<comment type="caution">
    <text evidence="2">The sequence shown here is derived from an EMBL/GenBank/DDBJ whole genome shotgun (WGS) entry which is preliminary data.</text>
</comment>
<dbReference type="AlphaFoldDB" id="A0A5B6VP17"/>
<evidence type="ECO:0000313" key="3">
    <source>
        <dbReference type="Proteomes" id="UP000325315"/>
    </source>
</evidence>
<name>A0A5B6VP17_9ROSI</name>
<protein>
    <submittedName>
        <fullName evidence="2">Uncharacterized protein</fullName>
    </submittedName>
</protein>
<proteinExistence type="predicted"/>
<feature type="compositionally biased region" description="Acidic residues" evidence="1">
    <location>
        <begin position="24"/>
        <end position="53"/>
    </location>
</feature>
<evidence type="ECO:0000313" key="2">
    <source>
        <dbReference type="EMBL" id="KAA3470911.1"/>
    </source>
</evidence>
<accession>A0A5B6VP17</accession>
<gene>
    <name evidence="2" type="ORF">EPI10_016583</name>
</gene>
<evidence type="ECO:0000256" key="1">
    <source>
        <dbReference type="SAM" id="MobiDB-lite"/>
    </source>
</evidence>
<dbReference type="Proteomes" id="UP000325315">
    <property type="component" value="Unassembled WGS sequence"/>
</dbReference>
<sequence>MQLFTDAFMESQGKDPIQWKTRLDDEDTNDEASEEVNGEEEGNDDEAIEDDDVAPYHDDFEDLFAK</sequence>
<dbReference type="EMBL" id="SMMG02000006">
    <property type="protein sequence ID" value="KAA3470911.1"/>
    <property type="molecule type" value="Genomic_DNA"/>
</dbReference>
<reference evidence="2" key="1">
    <citation type="submission" date="2019-08" db="EMBL/GenBank/DDBJ databases">
        <authorList>
            <person name="Liu F."/>
        </authorList>
    </citation>
    <scope>NUCLEOTIDE SEQUENCE [LARGE SCALE GENOMIC DNA]</scope>
    <source>
        <strain evidence="2">PA1801</strain>
        <tissue evidence="2">Leaf</tissue>
    </source>
</reference>
<organism evidence="2 3">
    <name type="scientific">Gossypium australe</name>
    <dbReference type="NCBI Taxonomy" id="47621"/>
    <lineage>
        <taxon>Eukaryota</taxon>
        <taxon>Viridiplantae</taxon>
        <taxon>Streptophyta</taxon>
        <taxon>Embryophyta</taxon>
        <taxon>Tracheophyta</taxon>
        <taxon>Spermatophyta</taxon>
        <taxon>Magnoliopsida</taxon>
        <taxon>eudicotyledons</taxon>
        <taxon>Gunneridae</taxon>
        <taxon>Pentapetalae</taxon>
        <taxon>rosids</taxon>
        <taxon>malvids</taxon>
        <taxon>Malvales</taxon>
        <taxon>Malvaceae</taxon>
        <taxon>Malvoideae</taxon>
        <taxon>Gossypium</taxon>
    </lineage>
</organism>